<proteinExistence type="predicted"/>
<dbReference type="GO" id="GO:0004473">
    <property type="term" value="F:malate dehydrogenase (decarboxylating) (NADP+) activity"/>
    <property type="evidence" value="ECO:0007669"/>
    <property type="project" value="TreeGrafter"/>
</dbReference>
<evidence type="ECO:0000313" key="1">
    <source>
        <dbReference type="EMBL" id="CAL0324728.1"/>
    </source>
</evidence>
<dbReference type="PANTHER" id="PTHR23406">
    <property type="entry name" value="MALIC ENZYME-RELATED"/>
    <property type="match status" value="1"/>
</dbReference>
<name>A0AAV1XTX0_LUPLU</name>
<dbReference type="AlphaFoldDB" id="A0AAV1XTX0"/>
<dbReference type="Proteomes" id="UP001497480">
    <property type="component" value="Unassembled WGS sequence"/>
</dbReference>
<evidence type="ECO:0000313" key="2">
    <source>
        <dbReference type="Proteomes" id="UP001497480"/>
    </source>
</evidence>
<reference evidence="1 2" key="1">
    <citation type="submission" date="2024-03" db="EMBL/GenBank/DDBJ databases">
        <authorList>
            <person name="Martinez-Hernandez J."/>
        </authorList>
    </citation>
    <scope>NUCLEOTIDE SEQUENCE [LARGE SCALE GENOMIC DNA]</scope>
</reference>
<dbReference type="GO" id="GO:0006108">
    <property type="term" value="P:malate metabolic process"/>
    <property type="evidence" value="ECO:0007669"/>
    <property type="project" value="TreeGrafter"/>
</dbReference>
<keyword evidence="2" id="KW-1185">Reference proteome</keyword>
<dbReference type="GO" id="GO:0009507">
    <property type="term" value="C:chloroplast"/>
    <property type="evidence" value="ECO:0007669"/>
    <property type="project" value="TreeGrafter"/>
</dbReference>
<dbReference type="PANTHER" id="PTHR23406:SF64">
    <property type="entry name" value="NADP-DEPENDENT MALIC ENZYME 3"/>
    <property type="match status" value="1"/>
</dbReference>
<sequence>MSIEINKGYLIFSTSLESGKLENFLGQKLQRETKLGLSLDEEECKNSMQSSTSFTRCDSVGSDNEHDLTKVDKDAFYEDLLLIEKTLIALTIEYTGNYRMPYCVPGHATTRPCRLPSHVIGYIPCLMVSSRKNSLQHFKKPWALEYEPVNTLLEAVKECVNEFRVARYNVGLMVSSRKNSLQHFKKPWAHEHEPVNSLLEAVKM</sequence>
<protein>
    <submittedName>
        <fullName evidence="1">Uncharacterized protein</fullName>
    </submittedName>
</protein>
<gene>
    <name evidence="1" type="ORF">LLUT_LOCUS25788</name>
</gene>
<dbReference type="EMBL" id="CAXHTB010000018">
    <property type="protein sequence ID" value="CAL0324728.1"/>
    <property type="molecule type" value="Genomic_DNA"/>
</dbReference>
<comment type="caution">
    <text evidence="1">The sequence shown here is derived from an EMBL/GenBank/DDBJ whole genome shotgun (WGS) entry which is preliminary data.</text>
</comment>
<organism evidence="1 2">
    <name type="scientific">Lupinus luteus</name>
    <name type="common">European yellow lupine</name>
    <dbReference type="NCBI Taxonomy" id="3873"/>
    <lineage>
        <taxon>Eukaryota</taxon>
        <taxon>Viridiplantae</taxon>
        <taxon>Streptophyta</taxon>
        <taxon>Embryophyta</taxon>
        <taxon>Tracheophyta</taxon>
        <taxon>Spermatophyta</taxon>
        <taxon>Magnoliopsida</taxon>
        <taxon>eudicotyledons</taxon>
        <taxon>Gunneridae</taxon>
        <taxon>Pentapetalae</taxon>
        <taxon>rosids</taxon>
        <taxon>fabids</taxon>
        <taxon>Fabales</taxon>
        <taxon>Fabaceae</taxon>
        <taxon>Papilionoideae</taxon>
        <taxon>50 kb inversion clade</taxon>
        <taxon>genistoids sensu lato</taxon>
        <taxon>core genistoids</taxon>
        <taxon>Genisteae</taxon>
        <taxon>Lupinus</taxon>
    </lineage>
</organism>
<accession>A0AAV1XTX0</accession>